<feature type="compositionally biased region" description="Polar residues" evidence="1">
    <location>
        <begin position="142"/>
        <end position="151"/>
    </location>
</feature>
<organism evidence="3 4">
    <name type="scientific">Phomopsis amygdali</name>
    <name type="common">Fusicoccum amygdali</name>
    <dbReference type="NCBI Taxonomy" id="1214568"/>
    <lineage>
        <taxon>Eukaryota</taxon>
        <taxon>Fungi</taxon>
        <taxon>Dikarya</taxon>
        <taxon>Ascomycota</taxon>
        <taxon>Pezizomycotina</taxon>
        <taxon>Sordariomycetes</taxon>
        <taxon>Sordariomycetidae</taxon>
        <taxon>Diaporthales</taxon>
        <taxon>Diaporthaceae</taxon>
        <taxon>Diaporthe</taxon>
    </lineage>
</organism>
<feature type="region of interest" description="Disordered" evidence="1">
    <location>
        <begin position="238"/>
        <end position="275"/>
    </location>
</feature>
<sequence>MEEINVFARAAALDVPPVQALPEDQYDILPRQGQAIAAGPATFATSGRRITLTAATSHFPGTSRRPQPTPSGIRTPSSQSSVRTTSLPQSVAATPLIPLAPVLSTTNIKSSPLATPLPTLSPASSQPSSAQPSPVPSRVPSEQEQNAAQSPSPAPVTATPGGTDAGVIVGAIMLVLVGIAILAAMFFFIKKRVKGGGQPKARTESFDFDPPSRANPNLSKAEAAAMAELMRIAYRVENEGDESRDGRNSYYTGQDTSEKMRPSVLGGPEGIAGGMGVTTPYDESRQANGVARMLSLGSESVAQLGLKHPVGRWVHIQRSGAGSERASGYDVPDVPAVPGFPDRYSTSDLYSGTAR</sequence>
<dbReference type="AlphaFoldDB" id="A0AAD9VXP4"/>
<keyword evidence="2" id="KW-0812">Transmembrane</keyword>
<name>A0AAD9VXP4_PHOAM</name>
<keyword evidence="4" id="KW-1185">Reference proteome</keyword>
<dbReference type="Proteomes" id="UP001265746">
    <property type="component" value="Unassembled WGS sequence"/>
</dbReference>
<reference evidence="3" key="1">
    <citation type="submission" date="2023-06" db="EMBL/GenBank/DDBJ databases">
        <authorList>
            <person name="Noh H."/>
        </authorList>
    </citation>
    <scope>NUCLEOTIDE SEQUENCE</scope>
    <source>
        <strain evidence="3">DUCC20226</strain>
    </source>
</reference>
<keyword evidence="2" id="KW-1133">Transmembrane helix</keyword>
<dbReference type="EMBL" id="JAUJFL010000009">
    <property type="protein sequence ID" value="KAK2597945.1"/>
    <property type="molecule type" value="Genomic_DNA"/>
</dbReference>
<feature type="compositionally biased region" description="Polar residues" evidence="1">
    <location>
        <begin position="344"/>
        <end position="355"/>
    </location>
</feature>
<evidence type="ECO:0000313" key="3">
    <source>
        <dbReference type="EMBL" id="KAK2597945.1"/>
    </source>
</evidence>
<feature type="compositionally biased region" description="Low complexity" evidence="1">
    <location>
        <begin position="113"/>
        <end position="140"/>
    </location>
</feature>
<evidence type="ECO:0000256" key="2">
    <source>
        <dbReference type="SAM" id="Phobius"/>
    </source>
</evidence>
<feature type="region of interest" description="Disordered" evidence="1">
    <location>
        <begin position="319"/>
        <end position="355"/>
    </location>
</feature>
<evidence type="ECO:0000313" key="4">
    <source>
        <dbReference type="Proteomes" id="UP001265746"/>
    </source>
</evidence>
<feature type="region of interest" description="Disordered" evidence="1">
    <location>
        <begin position="54"/>
        <end position="87"/>
    </location>
</feature>
<feature type="compositionally biased region" description="Basic and acidic residues" evidence="1">
    <location>
        <begin position="238"/>
        <end position="247"/>
    </location>
</feature>
<feature type="region of interest" description="Disordered" evidence="1">
    <location>
        <begin position="196"/>
        <end position="215"/>
    </location>
</feature>
<feature type="region of interest" description="Disordered" evidence="1">
    <location>
        <begin position="113"/>
        <end position="159"/>
    </location>
</feature>
<accession>A0AAD9VXP4</accession>
<feature type="transmembrane region" description="Helical" evidence="2">
    <location>
        <begin position="165"/>
        <end position="189"/>
    </location>
</feature>
<comment type="caution">
    <text evidence="3">The sequence shown here is derived from an EMBL/GenBank/DDBJ whole genome shotgun (WGS) entry which is preliminary data.</text>
</comment>
<proteinExistence type="predicted"/>
<protein>
    <submittedName>
        <fullName evidence="3">Uncharacterized protein</fullName>
    </submittedName>
</protein>
<evidence type="ECO:0000256" key="1">
    <source>
        <dbReference type="SAM" id="MobiDB-lite"/>
    </source>
</evidence>
<gene>
    <name evidence="3" type="ORF">N8I77_012697</name>
</gene>
<keyword evidence="2" id="KW-0472">Membrane</keyword>